<gene>
    <name evidence="2" type="ORF">FKG95_23980</name>
</gene>
<evidence type="ECO:0000313" key="2">
    <source>
        <dbReference type="EMBL" id="TQV74347.1"/>
    </source>
</evidence>
<feature type="region of interest" description="Disordered" evidence="1">
    <location>
        <begin position="1"/>
        <end position="46"/>
    </location>
</feature>
<keyword evidence="3" id="KW-1185">Reference proteome</keyword>
<reference evidence="2 3" key="1">
    <citation type="submission" date="2019-06" db="EMBL/GenBank/DDBJ databases">
        <title>Whole genome sequence for Rhodospirillaceae sp. R148.</title>
        <authorList>
            <person name="Wang G."/>
        </authorList>
    </citation>
    <scope>NUCLEOTIDE SEQUENCE [LARGE SCALE GENOMIC DNA]</scope>
    <source>
        <strain evidence="2 3">R148</strain>
    </source>
</reference>
<comment type="caution">
    <text evidence="2">The sequence shown here is derived from an EMBL/GenBank/DDBJ whole genome shotgun (WGS) entry which is preliminary data.</text>
</comment>
<proteinExistence type="predicted"/>
<evidence type="ECO:0000313" key="3">
    <source>
        <dbReference type="Proteomes" id="UP000315252"/>
    </source>
</evidence>
<organism evidence="2 3">
    <name type="scientific">Denitrobaculum tricleocarpae</name>
    <dbReference type="NCBI Taxonomy" id="2591009"/>
    <lineage>
        <taxon>Bacteria</taxon>
        <taxon>Pseudomonadati</taxon>
        <taxon>Pseudomonadota</taxon>
        <taxon>Alphaproteobacteria</taxon>
        <taxon>Rhodospirillales</taxon>
        <taxon>Rhodospirillaceae</taxon>
        <taxon>Denitrobaculum</taxon>
    </lineage>
</organism>
<accession>A0A545TAW1</accession>
<dbReference type="AlphaFoldDB" id="A0A545TAW1"/>
<dbReference type="Proteomes" id="UP000315252">
    <property type="component" value="Unassembled WGS sequence"/>
</dbReference>
<name>A0A545TAW1_9PROT</name>
<evidence type="ECO:0000256" key="1">
    <source>
        <dbReference type="SAM" id="MobiDB-lite"/>
    </source>
</evidence>
<dbReference type="RefSeq" id="WP_142898977.1">
    <property type="nucleotide sequence ID" value="NZ_ML660061.1"/>
</dbReference>
<sequence length="96" mass="10904">MTMVSDWFGPAERDEYETEQTERDHSARTPVSDEANSGRQAKAPTVLRPLDPALKKLLERGDDRLLRDVGLSSDSAFAEVAKFWADWSRRRGPWGL</sequence>
<protein>
    <submittedName>
        <fullName evidence="2">Uncharacterized protein</fullName>
    </submittedName>
</protein>
<dbReference type="EMBL" id="VHSH01000010">
    <property type="protein sequence ID" value="TQV74347.1"/>
    <property type="molecule type" value="Genomic_DNA"/>
</dbReference>